<evidence type="ECO:0000313" key="2">
    <source>
        <dbReference type="EMBL" id="QJA75493.1"/>
    </source>
</evidence>
<organism evidence="1">
    <name type="scientific">viral metagenome</name>
    <dbReference type="NCBI Taxonomy" id="1070528"/>
    <lineage>
        <taxon>unclassified sequences</taxon>
        <taxon>metagenomes</taxon>
        <taxon>organismal metagenomes</taxon>
    </lineage>
</organism>
<proteinExistence type="predicted"/>
<dbReference type="AlphaFoldDB" id="A0A6H2A5C7"/>
<dbReference type="EMBL" id="MT144542">
    <property type="protein sequence ID" value="QJA54831.1"/>
    <property type="molecule type" value="Genomic_DNA"/>
</dbReference>
<dbReference type="EMBL" id="MT142167">
    <property type="protein sequence ID" value="QJA75493.1"/>
    <property type="molecule type" value="Genomic_DNA"/>
</dbReference>
<accession>A0A6H2A5C7</accession>
<sequence length="73" mass="8437">MDKLDEALRKFKAAKKALEDLSPNEYSVMTLQSTLHHDGTRELECKVYISSLNWHSGDTWEKALKSIKERKDA</sequence>
<evidence type="ECO:0000313" key="1">
    <source>
        <dbReference type="EMBL" id="QJA54831.1"/>
    </source>
</evidence>
<gene>
    <name evidence="2" type="ORF">MM415A01767_0014</name>
    <name evidence="1" type="ORF">TM448A05972_0002</name>
</gene>
<protein>
    <submittedName>
        <fullName evidence="1">Uncharacterized protein</fullName>
    </submittedName>
</protein>
<name>A0A6H2A5C7_9ZZZZ</name>
<reference evidence="1" key="1">
    <citation type="submission" date="2020-03" db="EMBL/GenBank/DDBJ databases">
        <title>The deep terrestrial virosphere.</title>
        <authorList>
            <person name="Holmfeldt K."/>
            <person name="Nilsson E."/>
            <person name="Simone D."/>
            <person name="Lopez-Fernandez M."/>
            <person name="Wu X."/>
            <person name="de Brujin I."/>
            <person name="Lundin D."/>
            <person name="Andersson A."/>
            <person name="Bertilsson S."/>
            <person name="Dopson M."/>
        </authorList>
    </citation>
    <scope>NUCLEOTIDE SEQUENCE</scope>
    <source>
        <strain evidence="2">MM415A01767</strain>
        <strain evidence="1">TM448A05972</strain>
    </source>
</reference>